<reference evidence="1 2" key="1">
    <citation type="submission" date="2024-08" db="EMBL/GenBank/DDBJ databases">
        <title>Tateyamaria sp. nov., isolated from marine algae.</title>
        <authorList>
            <person name="Choi B.J."/>
            <person name="Kim J.M."/>
            <person name="Lee J.K."/>
            <person name="Choi D.G."/>
            <person name="Bayburt H."/>
            <person name="Baek J.H."/>
            <person name="Han D.M."/>
            <person name="Jeon C.O."/>
        </authorList>
    </citation>
    <scope>NUCLEOTIDE SEQUENCE [LARGE SCALE GENOMIC DNA]</scope>
    <source>
        <strain evidence="1 2">KMU-156</strain>
    </source>
</reference>
<dbReference type="NCBIfam" id="NF047650">
    <property type="entry name" value="lipo_NMCC_0638"/>
    <property type="match status" value="1"/>
</dbReference>
<dbReference type="Proteomes" id="UP001627408">
    <property type="component" value="Unassembled WGS sequence"/>
</dbReference>
<keyword evidence="2" id="KW-1185">Reference proteome</keyword>
<gene>
    <name evidence="1" type="ORF">ACERZ8_00955</name>
</gene>
<proteinExistence type="predicted"/>
<evidence type="ECO:0000313" key="1">
    <source>
        <dbReference type="EMBL" id="MFL4468508.1"/>
    </source>
</evidence>
<dbReference type="PROSITE" id="PS51257">
    <property type="entry name" value="PROKAR_LIPOPROTEIN"/>
    <property type="match status" value="1"/>
</dbReference>
<comment type="caution">
    <text evidence="1">The sequence shown here is derived from an EMBL/GenBank/DDBJ whole genome shotgun (WGS) entry which is preliminary data.</text>
</comment>
<dbReference type="EMBL" id="JBHDIY010000002">
    <property type="protein sequence ID" value="MFL4468508.1"/>
    <property type="molecule type" value="Genomic_DNA"/>
</dbReference>
<organism evidence="1 2">
    <name type="scientific">Tateyamaria armeniaca</name>
    <dbReference type="NCBI Taxonomy" id="2518930"/>
    <lineage>
        <taxon>Bacteria</taxon>
        <taxon>Pseudomonadati</taxon>
        <taxon>Pseudomonadota</taxon>
        <taxon>Alphaproteobacteria</taxon>
        <taxon>Rhodobacterales</taxon>
        <taxon>Roseobacteraceae</taxon>
        <taxon>Tateyamaria</taxon>
    </lineage>
</organism>
<sequence length="214" mass="23741">MIDRRIFWFFAAAIASACEPLPYDKPPAVELPPFGTVTAKQFVSIFSQTCVAHFSDLDNVTASLKRVGFDLEPRRSSDHGNFRRFSHRNKDLSAYAGFAITSGIGPRVSEASANEFCSVSALLANPEMLIAALNELTAPDGVKIDFSDDSKYVDPAFRTGSFTNSKGAPVMLTFDQRRTSFPPRMDIEWPEVCDVTAKCVGWNYAKLELSWIPR</sequence>
<dbReference type="RefSeq" id="WP_407590256.1">
    <property type="nucleotide sequence ID" value="NZ_JBHDIY010000002.1"/>
</dbReference>
<evidence type="ECO:0000313" key="2">
    <source>
        <dbReference type="Proteomes" id="UP001627408"/>
    </source>
</evidence>
<accession>A0ABW8UN07</accession>
<protein>
    <submittedName>
        <fullName evidence="1">Uncharacterized protein</fullName>
    </submittedName>
</protein>
<name>A0ABW8UN07_9RHOB</name>